<dbReference type="SUPFAM" id="SSF56436">
    <property type="entry name" value="C-type lectin-like"/>
    <property type="match status" value="1"/>
</dbReference>
<reference evidence="3 4" key="1">
    <citation type="journal article" date="2017" name="PLoS Biol.">
        <title>The sea cucumber genome provides insights into morphological evolution and visceral regeneration.</title>
        <authorList>
            <person name="Zhang X."/>
            <person name="Sun L."/>
            <person name="Yuan J."/>
            <person name="Sun Y."/>
            <person name="Gao Y."/>
            <person name="Zhang L."/>
            <person name="Li S."/>
            <person name="Dai H."/>
            <person name="Hamel J.F."/>
            <person name="Liu C."/>
            <person name="Yu Y."/>
            <person name="Liu S."/>
            <person name="Lin W."/>
            <person name="Guo K."/>
            <person name="Jin S."/>
            <person name="Xu P."/>
            <person name="Storey K.B."/>
            <person name="Huan P."/>
            <person name="Zhang T."/>
            <person name="Zhou Y."/>
            <person name="Zhang J."/>
            <person name="Lin C."/>
            <person name="Li X."/>
            <person name="Xing L."/>
            <person name="Huo D."/>
            <person name="Sun M."/>
            <person name="Wang L."/>
            <person name="Mercier A."/>
            <person name="Li F."/>
            <person name="Yang H."/>
            <person name="Xiang J."/>
        </authorList>
    </citation>
    <scope>NUCLEOTIDE SEQUENCE [LARGE SCALE GENOMIC DNA]</scope>
    <source>
        <strain evidence="3">Shaxun</strain>
        <tissue evidence="3">Muscle</tissue>
    </source>
</reference>
<sequence>MVFTSKGEAENLTSEPTTANTYSTSKDTSTRDSTSTAEATIVTSEDASSNEYVTSEIIISSKTTVNTECQHPRGNYCYELFYDDKVLFDAHNHCRNLGTGSNLVSILDIEEALFLRDLITSSSLEPLSDYWIGLNSNRYRWGDGKSLFYANFHTKFVPGDCASMDSPEMKWTAVDCTKNKNFLCEGSLSTIGKLEACTLKKLGSQIHIDRQTTVPYQPNPPPSRPTLTRPSILCPHHECKYSS</sequence>
<dbReference type="PANTHER" id="PTHR22803">
    <property type="entry name" value="MANNOSE, PHOSPHOLIPASE, LECTIN RECEPTOR RELATED"/>
    <property type="match status" value="1"/>
</dbReference>
<dbReference type="CDD" id="cd00037">
    <property type="entry name" value="CLECT"/>
    <property type="match status" value="1"/>
</dbReference>
<dbReference type="InterPro" id="IPR016186">
    <property type="entry name" value="C-type_lectin-like/link_sf"/>
</dbReference>
<evidence type="ECO:0000313" key="4">
    <source>
        <dbReference type="Proteomes" id="UP000230750"/>
    </source>
</evidence>
<dbReference type="InterPro" id="IPR016187">
    <property type="entry name" value="CTDL_fold"/>
</dbReference>
<evidence type="ECO:0000259" key="2">
    <source>
        <dbReference type="PROSITE" id="PS50041"/>
    </source>
</evidence>
<dbReference type="AlphaFoldDB" id="A0A2G8KYA9"/>
<dbReference type="InterPro" id="IPR050111">
    <property type="entry name" value="C-type_lectin/snaclec_domain"/>
</dbReference>
<name>A0A2G8KYA9_STIJA</name>
<evidence type="ECO:0000256" key="1">
    <source>
        <dbReference type="SAM" id="MobiDB-lite"/>
    </source>
</evidence>
<evidence type="ECO:0000313" key="3">
    <source>
        <dbReference type="EMBL" id="PIK53006.1"/>
    </source>
</evidence>
<dbReference type="PROSITE" id="PS50041">
    <property type="entry name" value="C_TYPE_LECTIN_2"/>
    <property type="match status" value="1"/>
</dbReference>
<dbReference type="SMART" id="SM00034">
    <property type="entry name" value="CLECT"/>
    <property type="match status" value="1"/>
</dbReference>
<keyword evidence="4" id="KW-1185">Reference proteome</keyword>
<feature type="compositionally biased region" description="Low complexity" evidence="1">
    <location>
        <begin position="23"/>
        <end position="36"/>
    </location>
</feature>
<feature type="domain" description="C-type lectin" evidence="2">
    <location>
        <begin position="73"/>
        <end position="185"/>
    </location>
</feature>
<dbReference type="Gene3D" id="3.10.100.10">
    <property type="entry name" value="Mannose-Binding Protein A, subunit A"/>
    <property type="match status" value="1"/>
</dbReference>
<proteinExistence type="predicted"/>
<dbReference type="EMBL" id="MRZV01000306">
    <property type="protein sequence ID" value="PIK53006.1"/>
    <property type="molecule type" value="Genomic_DNA"/>
</dbReference>
<dbReference type="InterPro" id="IPR001304">
    <property type="entry name" value="C-type_lectin-like"/>
</dbReference>
<gene>
    <name evidence="3" type="ORF">BSL78_10115</name>
</gene>
<dbReference type="Proteomes" id="UP000230750">
    <property type="component" value="Unassembled WGS sequence"/>
</dbReference>
<feature type="compositionally biased region" description="Polar residues" evidence="1">
    <location>
        <begin position="11"/>
        <end position="22"/>
    </location>
</feature>
<comment type="caution">
    <text evidence="3">The sequence shown here is derived from an EMBL/GenBank/DDBJ whole genome shotgun (WGS) entry which is preliminary data.</text>
</comment>
<organism evidence="3 4">
    <name type="scientific">Stichopus japonicus</name>
    <name type="common">Sea cucumber</name>
    <dbReference type="NCBI Taxonomy" id="307972"/>
    <lineage>
        <taxon>Eukaryota</taxon>
        <taxon>Metazoa</taxon>
        <taxon>Echinodermata</taxon>
        <taxon>Eleutherozoa</taxon>
        <taxon>Echinozoa</taxon>
        <taxon>Holothuroidea</taxon>
        <taxon>Aspidochirotacea</taxon>
        <taxon>Aspidochirotida</taxon>
        <taxon>Stichopodidae</taxon>
        <taxon>Apostichopus</taxon>
    </lineage>
</organism>
<protein>
    <submittedName>
        <fullName evidence="3">Putative regenerating islet-derived protein 4</fullName>
    </submittedName>
</protein>
<dbReference type="Pfam" id="PF00059">
    <property type="entry name" value="Lectin_C"/>
    <property type="match status" value="1"/>
</dbReference>
<dbReference type="OrthoDB" id="6106010at2759"/>
<feature type="region of interest" description="Disordered" evidence="1">
    <location>
        <begin position="1"/>
        <end position="39"/>
    </location>
</feature>
<accession>A0A2G8KYA9</accession>